<evidence type="ECO:0000313" key="2">
    <source>
        <dbReference type="EMBL" id="AMZ73012.1"/>
    </source>
</evidence>
<keyword evidence="1" id="KW-0472">Membrane</keyword>
<proteinExistence type="predicted"/>
<dbReference type="AlphaFoldDB" id="A0A160A283"/>
<feature type="transmembrane region" description="Helical" evidence="1">
    <location>
        <begin position="151"/>
        <end position="173"/>
    </location>
</feature>
<feature type="transmembrane region" description="Helical" evidence="1">
    <location>
        <begin position="119"/>
        <end position="145"/>
    </location>
</feature>
<dbReference type="Proteomes" id="UP000076083">
    <property type="component" value="Chromosome"/>
</dbReference>
<organism evidence="2 3">
    <name type="scientific">Pseudomonas fluorescens</name>
    <dbReference type="NCBI Taxonomy" id="294"/>
    <lineage>
        <taxon>Bacteria</taxon>
        <taxon>Pseudomonadati</taxon>
        <taxon>Pseudomonadota</taxon>
        <taxon>Gammaproteobacteria</taxon>
        <taxon>Pseudomonadales</taxon>
        <taxon>Pseudomonadaceae</taxon>
        <taxon>Pseudomonas</taxon>
    </lineage>
</organism>
<feature type="transmembrane region" description="Helical" evidence="1">
    <location>
        <begin position="53"/>
        <end position="70"/>
    </location>
</feature>
<reference evidence="2 3" key="2">
    <citation type="journal article" date="2018" name="Nature">
        <title>Mutant phenotypes for thousands of bacterial genes of unknown function.</title>
        <authorList>
            <person name="Price M.N."/>
            <person name="Wetmore K.M."/>
            <person name="Waters R.J."/>
            <person name="Callaghan M."/>
            <person name="Ray J."/>
            <person name="Liu H."/>
            <person name="Kuehl J.V."/>
            <person name="Melnyk R.A."/>
            <person name="Lamson J.S."/>
            <person name="Suh Y."/>
            <person name="Carlson H.K."/>
            <person name="Esquivel Z."/>
            <person name="Sadeeshkumar H."/>
            <person name="Chakraborty R."/>
            <person name="Zane G.M."/>
            <person name="Rubin B.E."/>
            <person name="Wall J.D."/>
            <person name="Visel A."/>
            <person name="Bristow J."/>
            <person name="Blow M.J."/>
            <person name="Arkin A.P."/>
            <person name="Deutschbauer A.M."/>
        </authorList>
    </citation>
    <scope>NUCLEOTIDE SEQUENCE [LARGE SCALE GENOMIC DNA]</scope>
    <source>
        <strain evidence="2 3">FW300-N2E2</strain>
    </source>
</reference>
<keyword evidence="1" id="KW-1133">Transmembrane helix</keyword>
<reference evidence="3" key="1">
    <citation type="submission" date="2016-04" db="EMBL/GenBank/DDBJ databases">
        <authorList>
            <person name="Ray J."/>
            <person name="Price M."/>
            <person name="Deutschbauer A."/>
        </authorList>
    </citation>
    <scope>NUCLEOTIDE SEQUENCE [LARGE SCALE GENOMIC DNA]</scope>
    <source>
        <strain evidence="3">FW300-N2E2</strain>
    </source>
</reference>
<gene>
    <name evidence="2" type="ORF">TK06_18570</name>
</gene>
<dbReference type="RefSeq" id="WP_063323265.1">
    <property type="nucleotide sequence ID" value="NZ_CP015225.1"/>
</dbReference>
<name>A0A160A283_PSEFL</name>
<keyword evidence="1" id="KW-0812">Transmembrane</keyword>
<evidence type="ECO:0008006" key="4">
    <source>
        <dbReference type="Google" id="ProtNLM"/>
    </source>
</evidence>
<feature type="transmembrane region" description="Helical" evidence="1">
    <location>
        <begin position="76"/>
        <end position="98"/>
    </location>
</feature>
<sequence>MTRLIGLGLLLAGLLYPFAVYFGMEHFAPWQFGLLLGSLWLARALLGTGGAGSRWMAATAIVFCILLALFDSPLLLRWYPVLISAFMLGLFVLSLKYGPPMIERLARLREPQLPAKAVVYTRQVTVAWSVFFLCNGLLAAALTLWAPLSWWMLYTGLISYGLMGLLFAIEWLIRQRVRGRP</sequence>
<dbReference type="EMBL" id="CP015225">
    <property type="protein sequence ID" value="AMZ73012.1"/>
    <property type="molecule type" value="Genomic_DNA"/>
</dbReference>
<evidence type="ECO:0000256" key="1">
    <source>
        <dbReference type="SAM" id="Phobius"/>
    </source>
</evidence>
<accession>A0A160A283</accession>
<protein>
    <recommendedName>
        <fullName evidence="4">Intracellular septation protein A</fullName>
    </recommendedName>
</protein>
<evidence type="ECO:0000313" key="3">
    <source>
        <dbReference type="Proteomes" id="UP000076083"/>
    </source>
</evidence>
<feature type="transmembrane region" description="Helical" evidence="1">
    <location>
        <begin position="29"/>
        <end position="46"/>
    </location>
</feature>